<dbReference type="AlphaFoldDB" id="C5NWA1"/>
<evidence type="ECO:0000256" key="6">
    <source>
        <dbReference type="ARBA" id="ARBA00031356"/>
    </source>
</evidence>
<dbReference type="eggNOG" id="COG0518">
    <property type="taxonomic scope" value="Bacteria"/>
</dbReference>
<dbReference type="GO" id="GO:0003921">
    <property type="term" value="F:GMP synthase activity"/>
    <property type="evidence" value="ECO:0007669"/>
    <property type="project" value="TreeGrafter"/>
</dbReference>
<dbReference type="Gene3D" id="3.40.50.880">
    <property type="match status" value="1"/>
</dbReference>
<dbReference type="SUPFAM" id="SSF52317">
    <property type="entry name" value="Class I glutamine amidotransferase-like"/>
    <property type="match status" value="1"/>
</dbReference>
<keyword evidence="2" id="KW-0547">Nucleotide-binding</keyword>
<evidence type="ECO:0000256" key="5">
    <source>
        <dbReference type="ARBA" id="ARBA00022840"/>
    </source>
</evidence>
<keyword evidence="1 8" id="KW-0436">Ligase</keyword>
<feature type="domain" description="Glutamine amidotransferase" evidence="7">
    <location>
        <begin position="7"/>
        <end position="62"/>
    </location>
</feature>
<organism evidence="8 9">
    <name type="scientific">Gemella haemolysans ATCC 10379</name>
    <dbReference type="NCBI Taxonomy" id="546270"/>
    <lineage>
        <taxon>Bacteria</taxon>
        <taxon>Bacillati</taxon>
        <taxon>Bacillota</taxon>
        <taxon>Bacilli</taxon>
        <taxon>Bacillales</taxon>
        <taxon>Gemellaceae</taxon>
        <taxon>Gemella</taxon>
    </lineage>
</organism>
<dbReference type="InterPro" id="IPR029062">
    <property type="entry name" value="Class_I_gatase-like"/>
</dbReference>
<sequence>MKHEFILVLDFGSQYNQLITRRVRELGVYSELHDNEISIEEIKKMNPKGIILSGGPNSVYEEKLSYD</sequence>
<name>C5NWA1_9BACL</name>
<dbReference type="PROSITE" id="PS51273">
    <property type="entry name" value="GATASE_TYPE_1"/>
    <property type="match status" value="1"/>
</dbReference>
<dbReference type="InterPro" id="IPR017926">
    <property type="entry name" value="GATASE"/>
</dbReference>
<evidence type="ECO:0000256" key="2">
    <source>
        <dbReference type="ARBA" id="ARBA00022741"/>
    </source>
</evidence>
<reference evidence="8" key="2">
    <citation type="submission" date="2009-06" db="EMBL/GenBank/DDBJ databases">
        <authorList>
            <person name="Sebastian Y."/>
            <person name="Madupu R."/>
            <person name="Durkin A.S."/>
            <person name="Torralba M."/>
            <person name="Methe B."/>
            <person name="Sutton G.G."/>
            <person name="Strausberg R.L."/>
            <person name="Nelson K.E."/>
        </authorList>
    </citation>
    <scope>NUCLEOTIDE SEQUENCE [LARGE SCALE GENOMIC DNA]</scope>
    <source>
        <strain evidence="8">ATCC 10379</strain>
    </source>
</reference>
<keyword evidence="3" id="KW-0332">GMP biosynthesis</keyword>
<dbReference type="PANTHER" id="PTHR11922:SF2">
    <property type="entry name" value="GMP SYNTHASE [GLUTAMINE-HYDROLYZING]"/>
    <property type="match status" value="1"/>
</dbReference>
<evidence type="ECO:0000256" key="4">
    <source>
        <dbReference type="ARBA" id="ARBA00022755"/>
    </source>
</evidence>
<evidence type="ECO:0000313" key="8">
    <source>
        <dbReference type="EMBL" id="EER68444.1"/>
    </source>
</evidence>
<reference evidence="8" key="1">
    <citation type="submission" date="2009-01" db="EMBL/GenBank/DDBJ databases">
        <authorList>
            <person name="Fulton L."/>
            <person name="Clifton S."/>
            <person name="Chinwalla A.T."/>
            <person name="Mitreva M."/>
            <person name="Sodergren E."/>
            <person name="Weinstock G."/>
            <person name="Clifton S."/>
            <person name="Dooling D.J."/>
            <person name="Fulton B."/>
            <person name="Minx P."/>
            <person name="Pepin K.H."/>
            <person name="Johnson M."/>
            <person name="Bhonagiri V."/>
            <person name="Nash W.E."/>
            <person name="Mardis E.R."/>
            <person name="Wilson R.K."/>
        </authorList>
    </citation>
    <scope>NUCLEOTIDE SEQUENCE [LARGE SCALE GENOMIC DNA]</scope>
    <source>
        <strain evidence="8">ATCC 10379</strain>
    </source>
</reference>
<keyword evidence="9" id="KW-1185">Reference proteome</keyword>
<comment type="caution">
    <text evidence="8">The sequence shown here is derived from an EMBL/GenBank/DDBJ whole genome shotgun (WGS) entry which is preliminary data.</text>
</comment>
<dbReference type="Pfam" id="PF00117">
    <property type="entry name" value="GATase"/>
    <property type="match status" value="1"/>
</dbReference>
<evidence type="ECO:0000256" key="1">
    <source>
        <dbReference type="ARBA" id="ARBA00022598"/>
    </source>
</evidence>
<protein>
    <recommendedName>
        <fullName evidence="6">Glutamine amidotransferase</fullName>
    </recommendedName>
</protein>
<evidence type="ECO:0000256" key="3">
    <source>
        <dbReference type="ARBA" id="ARBA00022749"/>
    </source>
</evidence>
<gene>
    <name evidence="8" type="primary">guaA</name>
    <name evidence="8" type="ORF">GEMHA0001_1040</name>
</gene>
<keyword evidence="4" id="KW-0658">Purine biosynthesis</keyword>
<dbReference type="GO" id="GO:0005524">
    <property type="term" value="F:ATP binding"/>
    <property type="evidence" value="ECO:0007669"/>
    <property type="project" value="UniProtKB-KW"/>
</dbReference>
<dbReference type="EMBL" id="ACDZ02000009">
    <property type="protein sequence ID" value="EER68444.1"/>
    <property type="molecule type" value="Genomic_DNA"/>
</dbReference>
<proteinExistence type="predicted"/>
<accession>C5NWA1</accession>
<keyword evidence="5" id="KW-0067">ATP-binding</keyword>
<evidence type="ECO:0000259" key="7">
    <source>
        <dbReference type="Pfam" id="PF00117"/>
    </source>
</evidence>
<dbReference type="GO" id="GO:0005829">
    <property type="term" value="C:cytosol"/>
    <property type="evidence" value="ECO:0007669"/>
    <property type="project" value="TreeGrafter"/>
</dbReference>
<dbReference type="Proteomes" id="UP000006004">
    <property type="component" value="Unassembled WGS sequence"/>
</dbReference>
<dbReference type="PANTHER" id="PTHR11922">
    <property type="entry name" value="GMP SYNTHASE-RELATED"/>
    <property type="match status" value="1"/>
</dbReference>
<evidence type="ECO:0000313" key="9">
    <source>
        <dbReference type="Proteomes" id="UP000006004"/>
    </source>
</evidence>